<dbReference type="CDD" id="cd07343">
    <property type="entry name" value="M48A_Zmpste24p_like"/>
    <property type="match status" value="1"/>
</dbReference>
<evidence type="ECO:0000256" key="4">
    <source>
        <dbReference type="ARBA" id="ARBA00022723"/>
    </source>
</evidence>
<feature type="transmembrane region" description="Helical" evidence="14">
    <location>
        <begin position="109"/>
        <end position="130"/>
    </location>
</feature>
<dbReference type="InterPro" id="IPR027057">
    <property type="entry name" value="CAXX_Prtase_1"/>
</dbReference>
<keyword evidence="7 13" id="KW-0862">Zinc</keyword>
<dbReference type="PANTHER" id="PTHR10120">
    <property type="entry name" value="CAAX PRENYL PROTEASE 1"/>
    <property type="match status" value="1"/>
</dbReference>
<accession>A0A915N7T8</accession>
<evidence type="ECO:0000259" key="17">
    <source>
        <dbReference type="Pfam" id="PF16491"/>
    </source>
</evidence>
<evidence type="ECO:0000256" key="6">
    <source>
        <dbReference type="ARBA" id="ARBA00022824"/>
    </source>
</evidence>
<dbReference type="WBParaSite" id="scaffold7944_cov247.g12555">
    <property type="protein sequence ID" value="scaffold7944_cov247.g12555"/>
    <property type="gene ID" value="scaffold7944_cov247.g12555"/>
</dbReference>
<keyword evidence="9 14" id="KW-0482">Metalloprotease</keyword>
<dbReference type="InterPro" id="IPR001915">
    <property type="entry name" value="Peptidase_M48"/>
</dbReference>
<evidence type="ECO:0000256" key="8">
    <source>
        <dbReference type="ARBA" id="ARBA00022989"/>
    </source>
</evidence>
<feature type="binding site" evidence="13">
    <location>
        <position position="390"/>
    </location>
    <ligand>
        <name>Zn(2+)</name>
        <dbReference type="ChEBI" id="CHEBI:29105"/>
        <note>catalytic</note>
    </ligand>
</feature>
<dbReference type="AlphaFoldDB" id="A0A915N7T8"/>
<comment type="function">
    <text evidence="14">Proteolytically removes the C-terminal three residues of farnesylated proteins.</text>
</comment>
<keyword evidence="8 14" id="KW-1133">Transmembrane helix</keyword>
<evidence type="ECO:0000256" key="12">
    <source>
        <dbReference type="PIRSR" id="PIRSR627057-1"/>
    </source>
</evidence>
<keyword evidence="6 14" id="KW-0256">Endoplasmic reticulum</keyword>
<comment type="cofactor">
    <cofactor evidence="13 14">
        <name>Zn(2+)</name>
        <dbReference type="ChEBI" id="CHEBI:29105"/>
    </cofactor>
    <text evidence="13 14">Binds 1 zinc ion per subunit.</text>
</comment>
<feature type="active site" evidence="12">
    <location>
        <position position="309"/>
    </location>
</feature>
<dbReference type="Gene3D" id="3.30.2010.10">
    <property type="entry name" value="Metalloproteases ('zincins'), catalytic domain"/>
    <property type="match status" value="1"/>
</dbReference>
<feature type="region of interest" description="Disordered" evidence="15">
    <location>
        <begin position="226"/>
        <end position="294"/>
    </location>
</feature>
<keyword evidence="4 13" id="KW-0479">Metal-binding</keyword>
<feature type="compositionally biased region" description="Polar residues" evidence="15">
    <location>
        <begin position="249"/>
        <end position="262"/>
    </location>
</feature>
<name>A0A915N7T8_MELJA</name>
<evidence type="ECO:0000256" key="11">
    <source>
        <dbReference type="ARBA" id="ARBA00044456"/>
    </source>
</evidence>
<proteinExistence type="inferred from homology"/>
<feature type="transmembrane region" description="Helical" evidence="14">
    <location>
        <begin position="65"/>
        <end position="89"/>
    </location>
</feature>
<feature type="transmembrane region" description="Helical" evidence="14">
    <location>
        <begin position="6"/>
        <end position="24"/>
    </location>
</feature>
<keyword evidence="18" id="KW-1185">Reference proteome</keyword>
<evidence type="ECO:0000256" key="10">
    <source>
        <dbReference type="ARBA" id="ARBA00023136"/>
    </source>
</evidence>
<feature type="domain" description="Peptidase M48" evidence="16">
    <location>
        <begin position="164"/>
        <end position="446"/>
    </location>
</feature>
<comment type="catalytic activity">
    <reaction evidence="11 14">
        <text>Hydrolyzes the peptide bond -P2-(S-farnesyl or geranylgeranyl)C-P1'-P2'-P3'-COOH where P1' and P2' are amino acids with aliphatic side chains and P3' is any C-terminal residue.</text>
        <dbReference type="EC" id="3.4.24.84"/>
    </reaction>
</comment>
<evidence type="ECO:0000313" key="19">
    <source>
        <dbReference type="WBParaSite" id="scaffold7944_cov247.g12555"/>
    </source>
</evidence>
<evidence type="ECO:0000313" key="18">
    <source>
        <dbReference type="Proteomes" id="UP000887561"/>
    </source>
</evidence>
<keyword evidence="10 14" id="KW-0472">Membrane</keyword>
<feature type="compositionally biased region" description="Basic and acidic residues" evidence="15">
    <location>
        <begin position="226"/>
        <end position="248"/>
    </location>
</feature>
<feature type="transmembrane region" description="Helical" evidence="14">
    <location>
        <begin position="319"/>
        <end position="339"/>
    </location>
</feature>
<keyword evidence="3 14" id="KW-0812">Transmembrane</keyword>
<evidence type="ECO:0000256" key="9">
    <source>
        <dbReference type="ARBA" id="ARBA00023049"/>
    </source>
</evidence>
<comment type="subcellular location">
    <subcellularLocation>
        <location evidence="1 14">Endoplasmic reticulum membrane</location>
        <topology evidence="1 14">Multi-pass membrane protein</topology>
    </subcellularLocation>
</comment>
<dbReference type="InterPro" id="IPR032456">
    <property type="entry name" value="Peptidase_M48_N"/>
</dbReference>
<evidence type="ECO:0000256" key="15">
    <source>
        <dbReference type="SAM" id="MobiDB-lite"/>
    </source>
</evidence>
<dbReference type="GO" id="GO:0005789">
    <property type="term" value="C:endoplasmic reticulum membrane"/>
    <property type="evidence" value="ECO:0007669"/>
    <property type="project" value="UniProtKB-SubCell"/>
</dbReference>
<reference evidence="19" key="1">
    <citation type="submission" date="2022-11" db="UniProtKB">
        <authorList>
            <consortium name="WormBaseParasite"/>
        </authorList>
    </citation>
    <scope>IDENTIFICATION</scope>
</reference>
<evidence type="ECO:0000256" key="3">
    <source>
        <dbReference type="ARBA" id="ARBA00022692"/>
    </source>
</evidence>
<comment type="similarity">
    <text evidence="14">Belongs to the peptidase M48A family.</text>
</comment>
<dbReference type="Proteomes" id="UP000887561">
    <property type="component" value="Unplaced"/>
</dbReference>
<sequence length="448" mass="51893">MDPTAIFWFIYSFYLATFIWNFYLTLRQYNVYRKTETRPEKVSGIISNEDFVKARNYNLDKMHFGFYEIAFGKSLSTVILFCNLIPWLWSICGRYGQVIWPRSGEIFQSVLFIVSSSIFETVIELPFSYYETFYVEQKHGFNKELMMFIYPEFIAPLFDKYTPLPESELKTKIEALANKVEFPLKKLYVVEGSKRSSHSNAYMYGFWKNKRIVLYDTLLSEEMNKRLKQDDQKKTELETTPKNEKDTDITNSETAEGETNSEASDKTLEGEPTSKTTEEKVPATSAGDKQPKRSLGMADDEIVAVLGHELGHWREYHSMWLLISTELNMLTLLFVFGFLYREPNLYLAFGFPLSAHQPALIGILLVSQYVFAPYNELMSVIMSFMTRRFEFGADAFAARLGFVSQLSTGLVKLGKDNLSLPINDWLYSACNHSHPPILERLEALKKFK</sequence>
<feature type="binding site" evidence="13">
    <location>
        <position position="312"/>
    </location>
    <ligand>
        <name>Zn(2+)</name>
        <dbReference type="ChEBI" id="CHEBI:29105"/>
        <note>catalytic</note>
    </ligand>
</feature>
<dbReference type="Pfam" id="PF16491">
    <property type="entry name" value="Peptidase_M48_N"/>
    <property type="match status" value="1"/>
</dbReference>
<feature type="transmembrane region" description="Helical" evidence="14">
    <location>
        <begin position="359"/>
        <end position="378"/>
    </location>
</feature>
<evidence type="ECO:0000259" key="16">
    <source>
        <dbReference type="Pfam" id="PF01435"/>
    </source>
</evidence>
<evidence type="ECO:0000256" key="5">
    <source>
        <dbReference type="ARBA" id="ARBA00022801"/>
    </source>
</evidence>
<dbReference type="GO" id="GO:0071586">
    <property type="term" value="P:CAAX-box protein processing"/>
    <property type="evidence" value="ECO:0007669"/>
    <property type="project" value="UniProtKB-UniRule"/>
</dbReference>
<keyword evidence="2 14" id="KW-0645">Protease</keyword>
<evidence type="ECO:0000256" key="1">
    <source>
        <dbReference type="ARBA" id="ARBA00004477"/>
    </source>
</evidence>
<dbReference type="EC" id="3.4.24.84" evidence="14"/>
<dbReference type="Pfam" id="PF01435">
    <property type="entry name" value="Peptidase_M48"/>
    <property type="match status" value="1"/>
</dbReference>
<protein>
    <recommendedName>
        <fullName evidence="14">CAAX prenyl protease</fullName>
        <ecNumber evidence="14">3.4.24.84</ecNumber>
    </recommendedName>
</protein>
<evidence type="ECO:0000256" key="14">
    <source>
        <dbReference type="RuleBase" id="RU366005"/>
    </source>
</evidence>
<evidence type="ECO:0000256" key="2">
    <source>
        <dbReference type="ARBA" id="ARBA00022670"/>
    </source>
</evidence>
<dbReference type="FunFam" id="3.30.2010.10:FF:000002">
    <property type="entry name" value="CAAX prenyl protease"/>
    <property type="match status" value="1"/>
</dbReference>
<organism evidence="18 19">
    <name type="scientific">Meloidogyne javanica</name>
    <name type="common">Root-knot nematode worm</name>
    <dbReference type="NCBI Taxonomy" id="6303"/>
    <lineage>
        <taxon>Eukaryota</taxon>
        <taxon>Metazoa</taxon>
        <taxon>Ecdysozoa</taxon>
        <taxon>Nematoda</taxon>
        <taxon>Chromadorea</taxon>
        <taxon>Rhabditida</taxon>
        <taxon>Tylenchina</taxon>
        <taxon>Tylenchomorpha</taxon>
        <taxon>Tylenchoidea</taxon>
        <taxon>Meloidogynidae</taxon>
        <taxon>Meloidogyninae</taxon>
        <taxon>Meloidogyne</taxon>
        <taxon>Meloidogyne incognita group</taxon>
    </lineage>
</organism>
<feature type="binding site" evidence="13">
    <location>
        <position position="308"/>
    </location>
    <ligand>
        <name>Zn(2+)</name>
        <dbReference type="ChEBI" id="CHEBI:29105"/>
        <note>catalytic</note>
    </ligand>
</feature>
<evidence type="ECO:0000256" key="13">
    <source>
        <dbReference type="PIRSR" id="PIRSR627057-2"/>
    </source>
</evidence>
<feature type="domain" description="CAAX prenyl protease 1 N-terminal" evidence="17">
    <location>
        <begin position="28"/>
        <end position="144"/>
    </location>
</feature>
<feature type="active site" description="Proton donor" evidence="12">
    <location>
        <position position="394"/>
    </location>
</feature>
<dbReference type="GO" id="GO:0004222">
    <property type="term" value="F:metalloendopeptidase activity"/>
    <property type="evidence" value="ECO:0007669"/>
    <property type="project" value="UniProtKB-UniRule"/>
</dbReference>
<dbReference type="GO" id="GO:0046872">
    <property type="term" value="F:metal ion binding"/>
    <property type="evidence" value="ECO:0007669"/>
    <property type="project" value="UniProtKB-UniRule"/>
</dbReference>
<keyword evidence="5 14" id="KW-0378">Hydrolase</keyword>
<evidence type="ECO:0000256" key="7">
    <source>
        <dbReference type="ARBA" id="ARBA00022833"/>
    </source>
</evidence>